<feature type="compositionally biased region" description="Low complexity" evidence="1">
    <location>
        <begin position="263"/>
        <end position="272"/>
    </location>
</feature>
<protein>
    <submittedName>
        <fullName evidence="2">Uncharacterized protein</fullName>
    </submittedName>
</protein>
<evidence type="ECO:0000313" key="3">
    <source>
        <dbReference type="Proteomes" id="UP000791080"/>
    </source>
</evidence>
<feature type="region of interest" description="Disordered" evidence="1">
    <location>
        <begin position="1"/>
        <end position="40"/>
    </location>
</feature>
<feature type="compositionally biased region" description="Pro residues" evidence="1">
    <location>
        <begin position="92"/>
        <end position="106"/>
    </location>
</feature>
<proteinExistence type="predicted"/>
<feature type="compositionally biased region" description="Basic and acidic residues" evidence="1">
    <location>
        <begin position="402"/>
        <end position="412"/>
    </location>
</feature>
<keyword evidence="3" id="KW-1185">Reference proteome</keyword>
<reference evidence="2 3" key="1">
    <citation type="submission" date="2013-07" db="EMBL/GenBank/DDBJ databases">
        <authorList>
            <consortium name="DOE Joint Genome Institute"/>
            <person name="Reeve W."/>
            <person name="Huntemann M."/>
            <person name="Han J."/>
            <person name="Chen A."/>
            <person name="Kyrpides N."/>
            <person name="Mavromatis K."/>
            <person name="Markowitz V."/>
            <person name="Palaniappan K."/>
            <person name="Ivanova N."/>
            <person name="Schaumberg A."/>
            <person name="Pati A."/>
            <person name="Liolios K."/>
            <person name="Nordberg H.P."/>
            <person name="Cantor M.N."/>
            <person name="Hua S.X."/>
            <person name="Woyke T."/>
        </authorList>
    </citation>
    <scope>NUCLEOTIDE SEQUENCE [LARGE SCALE GENOMIC DNA]</scope>
    <source>
        <strain evidence="2 3">DSM 43889</strain>
    </source>
</reference>
<organism evidence="2 3">
    <name type="scientific">Actinoalloteichus caeruleus DSM 43889</name>
    <dbReference type="NCBI Taxonomy" id="1120930"/>
    <lineage>
        <taxon>Bacteria</taxon>
        <taxon>Bacillati</taxon>
        <taxon>Actinomycetota</taxon>
        <taxon>Actinomycetes</taxon>
        <taxon>Pseudonocardiales</taxon>
        <taxon>Pseudonocardiaceae</taxon>
        <taxon>Actinoalloteichus</taxon>
        <taxon>Actinoalloteichus cyanogriseus</taxon>
    </lineage>
</organism>
<reference evidence="2 3" key="2">
    <citation type="submission" date="2022-06" db="EMBL/GenBank/DDBJ databases">
        <title>Genomic Encyclopedia of Type Strains, Phase I: the one thousand microbial genomes (KMG-I) project.</title>
        <authorList>
            <person name="Kyrpides N."/>
        </authorList>
    </citation>
    <scope>NUCLEOTIDE SEQUENCE [LARGE SCALE GENOMIC DNA]</scope>
    <source>
        <strain evidence="2 3">DSM 43889</strain>
    </source>
</reference>
<feature type="compositionally biased region" description="Low complexity" evidence="1">
    <location>
        <begin position="229"/>
        <end position="240"/>
    </location>
</feature>
<feature type="region of interest" description="Disordered" evidence="1">
    <location>
        <begin position="63"/>
        <end position="116"/>
    </location>
</feature>
<feature type="compositionally biased region" description="Basic residues" evidence="1">
    <location>
        <begin position="357"/>
        <end position="372"/>
    </location>
</feature>
<dbReference type="Proteomes" id="UP000791080">
    <property type="component" value="Unassembled WGS sequence"/>
</dbReference>
<comment type="caution">
    <text evidence="2">The sequence shown here is derived from an EMBL/GenBank/DDBJ whole genome shotgun (WGS) entry which is preliminary data.</text>
</comment>
<feature type="compositionally biased region" description="Low complexity" evidence="1">
    <location>
        <begin position="386"/>
        <end position="399"/>
    </location>
</feature>
<feature type="region of interest" description="Disordered" evidence="1">
    <location>
        <begin position="228"/>
        <end position="300"/>
    </location>
</feature>
<name>A0ABT1JKZ6_ACTCY</name>
<dbReference type="EMBL" id="AUBJ02000001">
    <property type="protein sequence ID" value="MCP2332974.1"/>
    <property type="molecule type" value="Genomic_DNA"/>
</dbReference>
<sequence>MSGPRERRSRGPLPFGALGGTAVRRQPGGGGPASPLGAVGVRAPDRCERVPWVWFASAPAGPRRATRAVTGLTGGTGSATSDGVVSRAASFPAPPEHSPEGSPPPRTVRALGSGPAREPPARFLVASFPPGRCCPPVTRRGFGLAGTGGAARGAERWWGEIWNTVPTGAPVGGCPAVRLGVRALQAGRGAGRTGHHAGGDWLDGGAHRRRSAWSAAVGVFTVIAAQSRATASAPGATGASDGRGRETGAAGTSEAREVAAGLRTSRAGVSVSRRARCRRSSWPGRHANRRGGGRPGPEARHRRCRWRVFTTGASDGSRTSGCVGWRCRVSPRDPSAGRGSHRPFPLPHRPGHDPVPRRPRRAWPAVRQRRATRRDVPAPGPGCGRCGTRPACPGRGRPTLPRAEREPSRRGNSDGVDAGGPPPGGATVIRTGPASSVAPR</sequence>
<evidence type="ECO:0000256" key="1">
    <source>
        <dbReference type="SAM" id="MobiDB-lite"/>
    </source>
</evidence>
<accession>A0ABT1JKZ6</accession>
<feature type="region of interest" description="Disordered" evidence="1">
    <location>
        <begin position="329"/>
        <end position="440"/>
    </location>
</feature>
<gene>
    <name evidence="2" type="ORF">G443_003244</name>
</gene>
<evidence type="ECO:0000313" key="2">
    <source>
        <dbReference type="EMBL" id="MCP2332974.1"/>
    </source>
</evidence>